<comment type="catalytic activity">
    <reaction evidence="1 6">
        <text>a beta-lactam + H2O = a substituted beta-amino acid</text>
        <dbReference type="Rhea" id="RHEA:20401"/>
        <dbReference type="ChEBI" id="CHEBI:15377"/>
        <dbReference type="ChEBI" id="CHEBI:35627"/>
        <dbReference type="ChEBI" id="CHEBI:140347"/>
        <dbReference type="EC" id="3.5.2.6"/>
    </reaction>
</comment>
<dbReference type="GO" id="GO:0008800">
    <property type="term" value="F:beta-lactamase activity"/>
    <property type="evidence" value="ECO:0007669"/>
    <property type="project" value="UniProtKB-UniRule"/>
</dbReference>
<evidence type="ECO:0000259" key="8">
    <source>
        <dbReference type="Pfam" id="PF13354"/>
    </source>
</evidence>
<feature type="chain" id="PRO_5038053456" description="Beta-lactamase" evidence="7">
    <location>
        <begin position="16"/>
        <end position="278"/>
    </location>
</feature>
<dbReference type="PANTHER" id="PTHR35333">
    <property type="entry name" value="BETA-LACTAMASE"/>
    <property type="match status" value="1"/>
</dbReference>
<dbReference type="Pfam" id="PF13354">
    <property type="entry name" value="Beta-lactamase2"/>
    <property type="match status" value="1"/>
</dbReference>
<dbReference type="PROSITE" id="PS00146">
    <property type="entry name" value="BETA_LACTAMASE_A"/>
    <property type="match status" value="1"/>
</dbReference>
<dbReference type="AlphaFoldDB" id="A0A964E4X9"/>
<organism evidence="9 10">
    <name type="scientific">Acidisoma cellulosilyticum</name>
    <dbReference type="NCBI Taxonomy" id="2802395"/>
    <lineage>
        <taxon>Bacteria</taxon>
        <taxon>Pseudomonadati</taxon>
        <taxon>Pseudomonadota</taxon>
        <taxon>Alphaproteobacteria</taxon>
        <taxon>Acetobacterales</taxon>
        <taxon>Acidocellaceae</taxon>
        <taxon>Acidisoma</taxon>
    </lineage>
</organism>
<keyword evidence="5 6" id="KW-0046">Antibiotic resistance</keyword>
<dbReference type="InterPro" id="IPR000871">
    <property type="entry name" value="Beta-lactam_class-A"/>
</dbReference>
<dbReference type="InterPro" id="IPR012338">
    <property type="entry name" value="Beta-lactam/transpept-like"/>
</dbReference>
<evidence type="ECO:0000313" key="9">
    <source>
        <dbReference type="EMBL" id="MCB8881956.1"/>
    </source>
</evidence>
<keyword evidence="7" id="KW-0732">Signal</keyword>
<keyword evidence="10" id="KW-1185">Reference proteome</keyword>
<evidence type="ECO:0000256" key="5">
    <source>
        <dbReference type="ARBA" id="ARBA00023251"/>
    </source>
</evidence>
<dbReference type="GO" id="GO:0030655">
    <property type="term" value="P:beta-lactam antibiotic catabolic process"/>
    <property type="evidence" value="ECO:0007669"/>
    <property type="project" value="InterPro"/>
</dbReference>
<dbReference type="RefSeq" id="WP_227308608.1">
    <property type="nucleotide sequence ID" value="NZ_JAESVA010000005.1"/>
</dbReference>
<dbReference type="GO" id="GO:0046677">
    <property type="term" value="P:response to antibiotic"/>
    <property type="evidence" value="ECO:0007669"/>
    <property type="project" value="UniProtKB-UniRule"/>
</dbReference>
<evidence type="ECO:0000256" key="3">
    <source>
        <dbReference type="ARBA" id="ARBA00012865"/>
    </source>
</evidence>
<evidence type="ECO:0000313" key="10">
    <source>
        <dbReference type="Proteomes" id="UP000721844"/>
    </source>
</evidence>
<dbReference type="SUPFAM" id="SSF56601">
    <property type="entry name" value="beta-lactamase/transpeptidase-like"/>
    <property type="match status" value="1"/>
</dbReference>
<dbReference type="PRINTS" id="PR00118">
    <property type="entry name" value="BLACTAMASEA"/>
</dbReference>
<comment type="caution">
    <text evidence="9">The sequence shown here is derived from an EMBL/GenBank/DDBJ whole genome shotgun (WGS) entry which is preliminary data.</text>
</comment>
<dbReference type="EC" id="3.5.2.6" evidence="3 6"/>
<evidence type="ECO:0000256" key="4">
    <source>
        <dbReference type="ARBA" id="ARBA00022801"/>
    </source>
</evidence>
<keyword evidence="4 6" id="KW-0378">Hydrolase</keyword>
<dbReference type="InterPro" id="IPR045155">
    <property type="entry name" value="Beta-lactam_cat"/>
</dbReference>
<feature type="signal peptide" evidence="7">
    <location>
        <begin position="1"/>
        <end position="15"/>
    </location>
</feature>
<dbReference type="NCBIfam" id="NF033103">
    <property type="entry name" value="bla_class_A"/>
    <property type="match status" value="1"/>
</dbReference>
<evidence type="ECO:0000256" key="7">
    <source>
        <dbReference type="SAM" id="SignalP"/>
    </source>
</evidence>
<dbReference type="Gene3D" id="3.40.710.10">
    <property type="entry name" value="DD-peptidase/beta-lactamase superfamily"/>
    <property type="match status" value="1"/>
</dbReference>
<dbReference type="PANTHER" id="PTHR35333:SF3">
    <property type="entry name" value="BETA-LACTAMASE-TYPE TRANSPEPTIDASE FOLD CONTAINING PROTEIN"/>
    <property type="match status" value="1"/>
</dbReference>
<gene>
    <name evidence="9" type="primary">bla</name>
    <name evidence="9" type="ORF">ACELLULO517_17055</name>
</gene>
<name>A0A964E4X9_9PROT</name>
<protein>
    <recommendedName>
        <fullName evidence="3 6">Beta-lactamase</fullName>
        <ecNumber evidence="3 6">3.5.2.6</ecNumber>
    </recommendedName>
</protein>
<comment type="similarity">
    <text evidence="2 6">Belongs to the class-A beta-lactamase family.</text>
</comment>
<accession>A0A964E4X9</accession>
<evidence type="ECO:0000256" key="1">
    <source>
        <dbReference type="ARBA" id="ARBA00001526"/>
    </source>
</evidence>
<proteinExistence type="inferred from homology"/>
<dbReference type="InterPro" id="IPR023650">
    <property type="entry name" value="Beta-lactam_class-A_AS"/>
</dbReference>
<reference evidence="9 10" key="1">
    <citation type="journal article" date="2021" name="Microorganisms">
        <title>Acidisoma silvae sp. nov. and Acidisomacellulosilytica sp. nov., Two Acidophilic Bacteria Isolated from Decaying Wood, Hydrolyzing Cellulose and Producing Poly-3-hydroxybutyrate.</title>
        <authorList>
            <person name="Mieszkin S."/>
            <person name="Pouder E."/>
            <person name="Uroz S."/>
            <person name="Simon-Colin C."/>
            <person name="Alain K."/>
        </authorList>
    </citation>
    <scope>NUCLEOTIDE SEQUENCE [LARGE SCALE GENOMIC DNA]</scope>
    <source>
        <strain evidence="9 10">HW T5.17</strain>
    </source>
</reference>
<evidence type="ECO:0000256" key="2">
    <source>
        <dbReference type="ARBA" id="ARBA00009009"/>
    </source>
</evidence>
<feature type="domain" description="Beta-lactamase class A catalytic" evidence="8">
    <location>
        <begin position="34"/>
        <end position="251"/>
    </location>
</feature>
<dbReference type="Proteomes" id="UP000721844">
    <property type="component" value="Unassembled WGS sequence"/>
</dbReference>
<evidence type="ECO:0000256" key="6">
    <source>
        <dbReference type="RuleBase" id="RU361140"/>
    </source>
</evidence>
<dbReference type="EMBL" id="JAESVA010000005">
    <property type="protein sequence ID" value="MCB8881956.1"/>
    <property type="molecule type" value="Genomic_DNA"/>
</dbReference>
<sequence length="278" mass="29206">MMATVIAVAASPARAATATDAIAALERQNGGRLGVFAVDTGTRRSIAYRAGERFPLCSTHKLLTVAAVLHRVDEGKITLDRPVPYGQADLLDYAPITRKNLGAGFMTAGALCAAAIDWSDNTAEDLLLGLIGGAQGWTRFARSLGDKTSRLDRTEPTLNTAIPGDPRDTTTPEAMVADLDAVLLGDALRTASRAQLNAWLLSSSIDGNLIRAGLPQGWRVGDKSGSGGHGTRNDIGIIYPPNAAPILAAVYYTETTQPLAGREKLIAETGRIIAQAFG</sequence>